<evidence type="ECO:0000259" key="2">
    <source>
        <dbReference type="PROSITE" id="PS50158"/>
    </source>
</evidence>
<dbReference type="GO" id="GO:0005737">
    <property type="term" value="C:cytoplasm"/>
    <property type="evidence" value="ECO:0007669"/>
    <property type="project" value="TreeGrafter"/>
</dbReference>
<feature type="compositionally biased region" description="Acidic residues" evidence="1">
    <location>
        <begin position="58"/>
        <end position="80"/>
    </location>
</feature>
<dbReference type="PROSITE" id="PS51462">
    <property type="entry name" value="NUDIX"/>
    <property type="match status" value="1"/>
</dbReference>
<dbReference type="GO" id="GO:0008270">
    <property type="term" value="F:zinc ion binding"/>
    <property type="evidence" value="ECO:0007669"/>
    <property type="project" value="InterPro"/>
</dbReference>
<sequence length="313" mass="36518">MQKFVSNDGNNGNNGNGNNYCNNCGKNGHMYSNCSVPITSIGVIAFRKSSEYEKFKEEEEEGEGEEEEEGEGEGEGEGEEFENKYEYLMIQRTDSFGYVEFIRGKYSVHNYQYIKNIVDEMTVCEKHNILTKPFDELWSSLWGEYSGIQYRGEEQVSKNKFLHMKNGVDMSSGVKYNLETLISSSTTSWETAEWGFPKGRRNHQEKDLDCGFREFEEETGYDKLSLKQIHNVIPYEEIFIGSNIKSYKNKYYLSYMSRDTVQKNEYQKSEVKNMKWLSYKECMDIIRPYNVEKKNIITSVNNTLHNFVLCDVV</sequence>
<dbReference type="InterPro" id="IPR000086">
    <property type="entry name" value="NUDIX_hydrolase_dom"/>
</dbReference>
<feature type="domain" description="CCHC-type" evidence="2">
    <location>
        <begin position="21"/>
        <end position="34"/>
    </location>
</feature>
<dbReference type="GO" id="GO:0003676">
    <property type="term" value="F:nucleic acid binding"/>
    <property type="evidence" value="ECO:0007669"/>
    <property type="project" value="InterPro"/>
</dbReference>
<evidence type="ECO:0000313" key="4">
    <source>
        <dbReference type="EMBL" id="QHT86675.1"/>
    </source>
</evidence>
<dbReference type="SUPFAM" id="SSF55811">
    <property type="entry name" value="Nudix"/>
    <property type="match status" value="1"/>
</dbReference>
<dbReference type="PANTHER" id="PTHR23114">
    <property type="entry name" value="M7GPPPN-MRNA HYDROLASE"/>
    <property type="match status" value="1"/>
</dbReference>
<dbReference type="Gene3D" id="3.90.79.10">
    <property type="entry name" value="Nucleoside Triphosphate Pyrophosphohydrolase"/>
    <property type="match status" value="1"/>
</dbReference>
<dbReference type="SUPFAM" id="SSF57756">
    <property type="entry name" value="Retrovirus zinc finger-like domains"/>
    <property type="match status" value="1"/>
</dbReference>
<feature type="domain" description="Nudix hydrolase" evidence="3">
    <location>
        <begin position="72"/>
        <end position="302"/>
    </location>
</feature>
<evidence type="ECO:0000256" key="1">
    <source>
        <dbReference type="SAM" id="MobiDB-lite"/>
    </source>
</evidence>
<dbReference type="InterPro" id="IPR015797">
    <property type="entry name" value="NUDIX_hydrolase-like_dom_sf"/>
</dbReference>
<evidence type="ECO:0008006" key="5">
    <source>
        <dbReference type="Google" id="ProtNLM"/>
    </source>
</evidence>
<evidence type="ECO:0000259" key="3">
    <source>
        <dbReference type="PROSITE" id="PS51462"/>
    </source>
</evidence>
<accession>A0A6C0I2N3</accession>
<name>A0A6C0I2N3_9ZZZZ</name>
<dbReference type="PROSITE" id="PS50158">
    <property type="entry name" value="ZF_CCHC"/>
    <property type="match status" value="1"/>
</dbReference>
<dbReference type="PANTHER" id="PTHR23114:SF17">
    <property type="entry name" value="M7GPPPN-MRNA HYDROLASE"/>
    <property type="match status" value="1"/>
</dbReference>
<dbReference type="Pfam" id="PF00293">
    <property type="entry name" value="NUDIX"/>
    <property type="match status" value="1"/>
</dbReference>
<protein>
    <recommendedName>
        <fullName evidence="5">Nudix hydrolase domain-containing protein</fullName>
    </recommendedName>
</protein>
<feature type="region of interest" description="Disordered" evidence="1">
    <location>
        <begin position="54"/>
        <end position="80"/>
    </location>
</feature>
<proteinExistence type="predicted"/>
<organism evidence="4">
    <name type="scientific">viral metagenome</name>
    <dbReference type="NCBI Taxonomy" id="1070528"/>
    <lineage>
        <taxon>unclassified sequences</taxon>
        <taxon>metagenomes</taxon>
        <taxon>organismal metagenomes</taxon>
    </lineage>
</organism>
<dbReference type="AlphaFoldDB" id="A0A6C0I2N3"/>
<dbReference type="InterPro" id="IPR001878">
    <property type="entry name" value="Znf_CCHC"/>
</dbReference>
<dbReference type="InterPro" id="IPR036875">
    <property type="entry name" value="Znf_CCHC_sf"/>
</dbReference>
<dbReference type="EMBL" id="MN740075">
    <property type="protein sequence ID" value="QHT86675.1"/>
    <property type="molecule type" value="Genomic_DNA"/>
</dbReference>
<reference evidence="4" key="1">
    <citation type="journal article" date="2020" name="Nature">
        <title>Giant virus diversity and host interactions through global metagenomics.</title>
        <authorList>
            <person name="Schulz F."/>
            <person name="Roux S."/>
            <person name="Paez-Espino D."/>
            <person name="Jungbluth S."/>
            <person name="Walsh D.A."/>
            <person name="Denef V.J."/>
            <person name="McMahon K.D."/>
            <person name="Konstantinidis K.T."/>
            <person name="Eloe-Fadrosh E.A."/>
            <person name="Kyrpides N.C."/>
            <person name="Woyke T."/>
        </authorList>
    </citation>
    <scope>NUCLEOTIDE SEQUENCE</scope>
    <source>
        <strain evidence="4">GVMAG-M-3300023184-18</strain>
    </source>
</reference>